<evidence type="ECO:0000256" key="7">
    <source>
        <dbReference type="ARBA" id="ARBA00022777"/>
    </source>
</evidence>
<dbReference type="EMBL" id="AZEH01000020">
    <property type="protein sequence ID" value="KRL05925.1"/>
    <property type="molecule type" value="Genomic_DNA"/>
</dbReference>
<comment type="caution">
    <text evidence="9">The sequence shown here is derived from an EMBL/GenBank/DDBJ whole genome shotgun (WGS) entry which is preliminary data.</text>
</comment>
<keyword evidence="4" id="KW-0762">Sugar transport</keyword>
<dbReference type="InterPro" id="IPR050890">
    <property type="entry name" value="PTS_EIIA_component"/>
</dbReference>
<dbReference type="SUPFAM" id="SSF51261">
    <property type="entry name" value="Duplicated hybrid motif"/>
    <property type="match status" value="1"/>
</dbReference>
<sequence length="152" mass="16095">MLSPATGQVVALSDVDDAVFSTGNMGKGFGLEPTEDEILSPVTGKVTLVAETKHALGIETAEGVDILVHMGIDTVELKGKPFEINVAVGQKVKAGQKVATMDVKQIQEDKLKATIMVVATNTADMVDKVEMEVNKKCSAGNVIGKIKLKKEE</sequence>
<evidence type="ECO:0000256" key="1">
    <source>
        <dbReference type="ARBA" id="ARBA00004496"/>
    </source>
</evidence>
<dbReference type="GO" id="GO:0009401">
    <property type="term" value="P:phosphoenolpyruvate-dependent sugar phosphotransferase system"/>
    <property type="evidence" value="ECO:0007669"/>
    <property type="project" value="UniProtKB-KW"/>
</dbReference>
<dbReference type="FunFam" id="2.70.70.10:FF:000001">
    <property type="entry name" value="PTS system glucose-specific IIA component"/>
    <property type="match status" value="1"/>
</dbReference>
<feature type="domain" description="PTS EIIA type-1" evidence="8">
    <location>
        <begin position="17"/>
        <end position="121"/>
    </location>
</feature>
<dbReference type="InterPro" id="IPR001127">
    <property type="entry name" value="PTS_EIIA_1_perm"/>
</dbReference>
<evidence type="ECO:0000313" key="10">
    <source>
        <dbReference type="Proteomes" id="UP000051686"/>
    </source>
</evidence>
<dbReference type="PANTHER" id="PTHR45008:SF1">
    <property type="entry name" value="PTS SYSTEM GLUCOSE-SPECIFIC EIIA COMPONENT"/>
    <property type="match status" value="1"/>
</dbReference>
<dbReference type="AlphaFoldDB" id="A0A0R1MKK0"/>
<dbReference type="PROSITE" id="PS51093">
    <property type="entry name" value="PTS_EIIA_TYPE_1"/>
    <property type="match status" value="1"/>
</dbReference>
<evidence type="ECO:0000259" key="8">
    <source>
        <dbReference type="PROSITE" id="PS51093"/>
    </source>
</evidence>
<dbReference type="GO" id="GO:0005737">
    <property type="term" value="C:cytoplasm"/>
    <property type="evidence" value="ECO:0007669"/>
    <property type="project" value="UniProtKB-SubCell"/>
</dbReference>
<evidence type="ECO:0000256" key="6">
    <source>
        <dbReference type="ARBA" id="ARBA00022683"/>
    </source>
</evidence>
<evidence type="ECO:0000256" key="4">
    <source>
        <dbReference type="ARBA" id="ARBA00022597"/>
    </source>
</evidence>
<evidence type="ECO:0000256" key="3">
    <source>
        <dbReference type="ARBA" id="ARBA00022448"/>
    </source>
</evidence>
<keyword evidence="6" id="KW-0598">Phosphotransferase system</keyword>
<dbReference type="GO" id="GO:0016301">
    <property type="term" value="F:kinase activity"/>
    <property type="evidence" value="ECO:0007669"/>
    <property type="project" value="UniProtKB-KW"/>
</dbReference>
<dbReference type="PATRIC" id="fig|1423777.3.peg.708"/>
<protein>
    <submittedName>
        <fullName evidence="9">Trehalose PTS II ABC</fullName>
    </submittedName>
</protein>
<dbReference type="GO" id="GO:0005886">
    <property type="term" value="C:plasma membrane"/>
    <property type="evidence" value="ECO:0007669"/>
    <property type="project" value="UniProtKB-SubCell"/>
</dbReference>
<reference evidence="9 10" key="1">
    <citation type="journal article" date="2015" name="Genome Announc.">
        <title>Expanding the biotechnology potential of lactobacilli through comparative genomics of 213 strains and associated genera.</title>
        <authorList>
            <person name="Sun Z."/>
            <person name="Harris H.M."/>
            <person name="McCann A."/>
            <person name="Guo C."/>
            <person name="Argimon S."/>
            <person name="Zhang W."/>
            <person name="Yang X."/>
            <person name="Jeffery I.B."/>
            <person name="Cooney J.C."/>
            <person name="Kagawa T.F."/>
            <person name="Liu W."/>
            <person name="Song Y."/>
            <person name="Salvetti E."/>
            <person name="Wrobel A."/>
            <person name="Rasinkangas P."/>
            <person name="Parkhill J."/>
            <person name="Rea M.C."/>
            <person name="O'Sullivan O."/>
            <person name="Ritari J."/>
            <person name="Douillard F.P."/>
            <person name="Paul Ross R."/>
            <person name="Yang R."/>
            <person name="Briner A.E."/>
            <person name="Felis G.E."/>
            <person name="de Vos W.M."/>
            <person name="Barrangou R."/>
            <person name="Klaenhammer T.R."/>
            <person name="Caufield P.W."/>
            <person name="Cui Y."/>
            <person name="Zhang H."/>
            <person name="O'Toole P.W."/>
        </authorList>
    </citation>
    <scope>NUCLEOTIDE SEQUENCE [LARGE SCALE GENOMIC DNA]</scope>
    <source>
        <strain evidence="9 10">DSM 19972</strain>
    </source>
</reference>
<dbReference type="Proteomes" id="UP000051686">
    <property type="component" value="Unassembled WGS sequence"/>
</dbReference>
<evidence type="ECO:0000256" key="2">
    <source>
        <dbReference type="ARBA" id="ARBA00004651"/>
    </source>
</evidence>
<accession>A0A0R1MKK0</accession>
<proteinExistence type="predicted"/>
<comment type="subcellular location">
    <subcellularLocation>
        <location evidence="2">Cell membrane</location>
        <topology evidence="2">Multi-pass membrane protein</topology>
    </subcellularLocation>
    <subcellularLocation>
        <location evidence="1">Cytoplasm</location>
    </subcellularLocation>
</comment>
<evidence type="ECO:0000313" key="9">
    <source>
        <dbReference type="EMBL" id="KRL05925.1"/>
    </source>
</evidence>
<gene>
    <name evidence="9" type="ORF">FD46_GL000688</name>
</gene>
<dbReference type="InterPro" id="IPR011055">
    <property type="entry name" value="Dup_hybrid_motif"/>
</dbReference>
<keyword evidence="5" id="KW-0808">Transferase</keyword>
<dbReference type="STRING" id="1423777.FD46_GL000688"/>
<keyword evidence="3" id="KW-0813">Transport</keyword>
<dbReference type="PROSITE" id="PS00371">
    <property type="entry name" value="PTS_EIIA_TYPE_1_HIS"/>
    <property type="match status" value="1"/>
</dbReference>
<dbReference type="Gene3D" id="2.70.70.10">
    <property type="entry name" value="Glucose Permease (Domain IIA)"/>
    <property type="match status" value="1"/>
</dbReference>
<dbReference type="NCBIfam" id="TIGR00830">
    <property type="entry name" value="PTBA"/>
    <property type="match status" value="1"/>
</dbReference>
<keyword evidence="7" id="KW-0418">Kinase</keyword>
<organism evidence="9 10">
    <name type="scientific">Liquorilactobacillus oeni DSM 19972</name>
    <dbReference type="NCBI Taxonomy" id="1423777"/>
    <lineage>
        <taxon>Bacteria</taxon>
        <taxon>Bacillati</taxon>
        <taxon>Bacillota</taxon>
        <taxon>Bacilli</taxon>
        <taxon>Lactobacillales</taxon>
        <taxon>Lactobacillaceae</taxon>
        <taxon>Liquorilactobacillus</taxon>
    </lineage>
</organism>
<dbReference type="PANTHER" id="PTHR45008">
    <property type="entry name" value="PTS SYSTEM GLUCOSE-SPECIFIC EIIA COMPONENT"/>
    <property type="match status" value="1"/>
</dbReference>
<keyword evidence="10" id="KW-1185">Reference proteome</keyword>
<name>A0A0R1MKK0_9LACO</name>
<dbReference type="Pfam" id="PF00358">
    <property type="entry name" value="PTS_EIIA_1"/>
    <property type="match status" value="1"/>
</dbReference>
<evidence type="ECO:0000256" key="5">
    <source>
        <dbReference type="ARBA" id="ARBA00022679"/>
    </source>
</evidence>